<evidence type="ECO:0000256" key="1">
    <source>
        <dbReference type="ARBA" id="ARBA00004429"/>
    </source>
</evidence>
<evidence type="ECO:0000256" key="7">
    <source>
        <dbReference type="ARBA" id="ARBA00022916"/>
    </source>
</evidence>
<keyword evidence="11" id="KW-0973">c-di-GMP</keyword>
<comment type="function">
    <text evidence="11">Catalytic subunit of cellulose synthase. It polymerizes uridine 5'-diphosphate glucose to cellulose.</text>
</comment>
<keyword evidence="2 11" id="KW-1003">Cell membrane</keyword>
<dbReference type="GO" id="GO:0030244">
    <property type="term" value="P:cellulose biosynthetic process"/>
    <property type="evidence" value="ECO:0007669"/>
    <property type="project" value="UniProtKB-KW"/>
</dbReference>
<dbReference type="PANTHER" id="PTHR43867:SF2">
    <property type="entry name" value="CELLULOSE SYNTHASE CATALYTIC SUBUNIT A [UDP-FORMING]"/>
    <property type="match status" value="1"/>
</dbReference>
<evidence type="ECO:0000313" key="16">
    <source>
        <dbReference type="Proteomes" id="UP000244060"/>
    </source>
</evidence>
<keyword evidence="7 11" id="KW-0135">Cellulose biosynthesis</keyword>
<dbReference type="CDD" id="cd06421">
    <property type="entry name" value="CESA_CelA_like"/>
    <property type="match status" value="1"/>
</dbReference>
<evidence type="ECO:0000256" key="10">
    <source>
        <dbReference type="ARBA" id="ARBA00048682"/>
    </source>
</evidence>
<feature type="transmembrane region" description="Helical" evidence="11">
    <location>
        <begin position="448"/>
        <end position="467"/>
    </location>
</feature>
<dbReference type="GO" id="GO:0035438">
    <property type="term" value="F:cyclic-di-GMP binding"/>
    <property type="evidence" value="ECO:0007669"/>
    <property type="project" value="InterPro"/>
</dbReference>
<name>A0A2T5JTB7_9RHOB</name>
<keyword evidence="3 11" id="KW-0997">Cell inner membrane</keyword>
<protein>
    <recommendedName>
        <fullName evidence="11">Cellulose synthase catalytic subunit [UDP-forming]</fullName>
        <ecNumber evidence="11">2.4.1.12</ecNumber>
    </recommendedName>
</protein>
<dbReference type="Pfam" id="PF13632">
    <property type="entry name" value="Glyco_trans_2_3"/>
    <property type="match status" value="1"/>
</dbReference>
<accession>A0A2T5JTB7</accession>
<keyword evidence="4 11" id="KW-0328">Glycosyltransferase</keyword>
<dbReference type="PRINTS" id="PR01439">
    <property type="entry name" value="CELLSNTHASEA"/>
</dbReference>
<feature type="transmembrane region" description="Helical" evidence="11">
    <location>
        <begin position="551"/>
        <end position="574"/>
    </location>
</feature>
<evidence type="ECO:0000256" key="8">
    <source>
        <dbReference type="ARBA" id="ARBA00022989"/>
    </source>
</evidence>
<dbReference type="GO" id="GO:0006011">
    <property type="term" value="P:UDP-alpha-D-glucose metabolic process"/>
    <property type="evidence" value="ECO:0007669"/>
    <property type="project" value="InterPro"/>
</dbReference>
<dbReference type="InterPro" id="IPR003919">
    <property type="entry name" value="Cell_synth_A"/>
</dbReference>
<dbReference type="GO" id="GO:0016760">
    <property type="term" value="F:cellulose synthase (UDP-forming) activity"/>
    <property type="evidence" value="ECO:0007669"/>
    <property type="project" value="UniProtKB-EC"/>
</dbReference>
<dbReference type="RefSeq" id="WP_108222300.1">
    <property type="nucleotide sequence ID" value="NZ_QAOT01000022.1"/>
</dbReference>
<comment type="pathway">
    <text evidence="11">Glycan metabolism; bacterial cellulose biosynthesis.</text>
</comment>
<feature type="domain" description="PilZ" evidence="13">
    <location>
        <begin position="578"/>
        <end position="687"/>
    </location>
</feature>
<feature type="domain" description="Glycosyltransferase 2-like" evidence="14">
    <location>
        <begin position="242"/>
        <end position="457"/>
    </location>
</feature>
<keyword evidence="8 11" id="KW-1133">Transmembrane helix</keyword>
<sequence>MSSRSNLTGRGLLRGLLILAVASGTIPLIMLLSVPSDTLAQGLFGVTTILLVAVLKPFTWRSMPLRFLMLATAGTVVLRYWMWRLFETLPSSDNPVSLAAAWMLFAVETYAILLFFLNAFLLADPLKRGMPEMVPVDRLPTVDILVPSYNEPIELLSVTLAAARNIHYPPHLLNVVLCDDGGTDQKCTSSDPAEAEAAQARRKALQELCERLGVTYLTRERNVSAKAGNLNSALGRTQGEFVAVFDADHIPSSDFLARTIGFLVKDPKLFLVQTPHFFINKDPIQRNLDLPESCPAENEMFYALIQKGLDRWDGAFFCGSAALLRRAALNAVGGFSGQTITEDAETALDIHARGWNSLYIGRALIAGLQPETFSSFIQQRGRWAAGMMQILRLKNPIFRPGLTLAQRLCYYNSMSYWFFPVVRLIFLLSPLLYLFFGLQIFVATFEEALVYTLTYLVVSFLVQNALFSRVRWPLISEVYEIAQTPYLIRATLGALLRPKGFRFQVTAKDETVADSFLSPIYRPLLALFLLMAAGVAAAGLRWVFLPDDRQVVMIVGGWALFNFLITGFSLRAVVEKRQRRVAPRVDLSVRASLDPGEGEAAVPVEVVDASTYGARLRLTDAAHRRLRFKPGQTITFQPEIPDVPRASRWISCEVRSLQPEGSDLYLGLRFLPDQDPSVREAVACLVFSDSSLWEKTRRSALAGRGLLAGMAYVFWRAGTTIPRTSLDMIRLSWTAPPEEADSEAKGPAPHILAFGQDPDDPPPREPEGKVQKSQMNGKNPVLPVPQVGLVAAAREVPGATLQLSGR</sequence>
<gene>
    <name evidence="15" type="ORF">C8J28_12216</name>
</gene>
<evidence type="ECO:0000256" key="9">
    <source>
        <dbReference type="ARBA" id="ARBA00023136"/>
    </source>
</evidence>
<keyword evidence="5 11" id="KW-0808">Transferase</keyword>
<feature type="transmembrane region" description="Helical" evidence="11">
    <location>
        <begin position="98"/>
        <end position="123"/>
    </location>
</feature>
<evidence type="ECO:0000256" key="6">
    <source>
        <dbReference type="ARBA" id="ARBA00022692"/>
    </source>
</evidence>
<dbReference type="InterPro" id="IPR001173">
    <property type="entry name" value="Glyco_trans_2-like"/>
</dbReference>
<evidence type="ECO:0000256" key="4">
    <source>
        <dbReference type="ARBA" id="ARBA00022676"/>
    </source>
</evidence>
<comment type="subcellular location">
    <subcellularLocation>
        <location evidence="1">Cell inner membrane</location>
        <topology evidence="1">Multi-pass membrane protein</topology>
    </subcellularLocation>
</comment>
<dbReference type="EC" id="2.4.1.12" evidence="11"/>
<feature type="transmembrane region" description="Helical" evidence="11">
    <location>
        <begin position="416"/>
        <end position="442"/>
    </location>
</feature>
<evidence type="ECO:0000256" key="2">
    <source>
        <dbReference type="ARBA" id="ARBA00022475"/>
    </source>
</evidence>
<feature type="transmembrane region" description="Helical" evidence="11">
    <location>
        <begin position="67"/>
        <end position="86"/>
    </location>
</feature>
<dbReference type="SUPFAM" id="SSF53448">
    <property type="entry name" value="Nucleotide-diphospho-sugar transferases"/>
    <property type="match status" value="1"/>
</dbReference>
<dbReference type="Pfam" id="PF07238">
    <property type="entry name" value="PilZ"/>
    <property type="match status" value="1"/>
</dbReference>
<feature type="transmembrane region" description="Helical" evidence="11">
    <location>
        <begin position="12"/>
        <end position="32"/>
    </location>
</feature>
<dbReference type="AlphaFoldDB" id="A0A2T5JTB7"/>
<evidence type="ECO:0000256" key="11">
    <source>
        <dbReference type="RuleBase" id="RU365020"/>
    </source>
</evidence>
<feature type="compositionally biased region" description="Basic and acidic residues" evidence="12">
    <location>
        <begin position="761"/>
        <end position="770"/>
    </location>
</feature>
<evidence type="ECO:0000313" key="15">
    <source>
        <dbReference type="EMBL" id="PTR13386.1"/>
    </source>
</evidence>
<dbReference type="InterPro" id="IPR009875">
    <property type="entry name" value="PilZ_domain"/>
</dbReference>
<dbReference type="Proteomes" id="UP000244060">
    <property type="component" value="Unassembled WGS sequence"/>
</dbReference>
<proteinExistence type="predicted"/>
<dbReference type="NCBIfam" id="TIGR03030">
    <property type="entry name" value="CelA"/>
    <property type="match status" value="1"/>
</dbReference>
<dbReference type="GO" id="GO:0012505">
    <property type="term" value="C:endomembrane system"/>
    <property type="evidence" value="ECO:0007669"/>
    <property type="project" value="UniProtKB-SubCell"/>
</dbReference>
<evidence type="ECO:0000256" key="12">
    <source>
        <dbReference type="SAM" id="MobiDB-lite"/>
    </source>
</evidence>
<dbReference type="PANTHER" id="PTHR43867">
    <property type="entry name" value="CELLULOSE SYNTHASE CATALYTIC SUBUNIT A [UDP-FORMING]"/>
    <property type="match status" value="1"/>
</dbReference>
<organism evidence="15 16">
    <name type="scientific">Cereibacter azotoformans</name>
    <dbReference type="NCBI Taxonomy" id="43057"/>
    <lineage>
        <taxon>Bacteria</taxon>
        <taxon>Pseudomonadati</taxon>
        <taxon>Pseudomonadota</taxon>
        <taxon>Alphaproteobacteria</taxon>
        <taxon>Rhodobacterales</taxon>
        <taxon>Paracoccaceae</taxon>
        <taxon>Cereibacter</taxon>
    </lineage>
</organism>
<keyword evidence="9 11" id="KW-0472">Membrane</keyword>
<dbReference type="InterPro" id="IPR029044">
    <property type="entry name" value="Nucleotide-diphossugar_trans"/>
</dbReference>
<evidence type="ECO:0000259" key="13">
    <source>
        <dbReference type="Pfam" id="PF07238"/>
    </source>
</evidence>
<comment type="catalytic activity">
    <reaction evidence="10 11">
        <text>[(1-&gt;4)-beta-D-glucosyl](n) + UDP-alpha-D-glucose = [(1-&gt;4)-beta-D-glucosyl](n+1) + UDP + H(+)</text>
        <dbReference type="Rhea" id="RHEA:19929"/>
        <dbReference type="Rhea" id="RHEA-COMP:10033"/>
        <dbReference type="Rhea" id="RHEA-COMP:10034"/>
        <dbReference type="ChEBI" id="CHEBI:15378"/>
        <dbReference type="ChEBI" id="CHEBI:18246"/>
        <dbReference type="ChEBI" id="CHEBI:58223"/>
        <dbReference type="ChEBI" id="CHEBI:58885"/>
        <dbReference type="EC" id="2.4.1.12"/>
    </reaction>
</comment>
<evidence type="ECO:0000259" key="14">
    <source>
        <dbReference type="Pfam" id="PF13632"/>
    </source>
</evidence>
<dbReference type="EMBL" id="QAOT01000022">
    <property type="protein sequence ID" value="PTR13386.1"/>
    <property type="molecule type" value="Genomic_DNA"/>
</dbReference>
<comment type="caution">
    <text evidence="15">The sequence shown here is derived from an EMBL/GenBank/DDBJ whole genome shotgun (WGS) entry which is preliminary data.</text>
</comment>
<comment type="cofactor">
    <cofactor evidence="11">
        <name>Mg(2+)</name>
        <dbReference type="ChEBI" id="CHEBI:18420"/>
    </cofactor>
</comment>
<dbReference type="Gene3D" id="2.40.10.220">
    <property type="entry name" value="predicted glycosyltransferase like domains"/>
    <property type="match status" value="1"/>
</dbReference>
<dbReference type="GO" id="GO:0005886">
    <property type="term" value="C:plasma membrane"/>
    <property type="evidence" value="ECO:0007669"/>
    <property type="project" value="UniProtKB-SubCell"/>
</dbReference>
<evidence type="ECO:0000256" key="3">
    <source>
        <dbReference type="ARBA" id="ARBA00022519"/>
    </source>
</evidence>
<keyword evidence="16" id="KW-1185">Reference proteome</keyword>
<reference evidence="15 16" key="1">
    <citation type="submission" date="2018-04" db="EMBL/GenBank/DDBJ databases">
        <title>Genomic Encyclopedia of Type Strains, Phase III (KMG-III): the genomes of soil and plant-associated and newly described type strains.</title>
        <authorList>
            <person name="Whitman W."/>
        </authorList>
    </citation>
    <scope>NUCLEOTIDE SEQUENCE [LARGE SCALE GENOMIC DNA]</scope>
    <source>
        <strain evidence="15 16">KA25</strain>
    </source>
</reference>
<dbReference type="OrthoDB" id="9806824at2"/>
<dbReference type="UniPathway" id="UPA00694"/>
<feature type="region of interest" description="Disordered" evidence="12">
    <location>
        <begin position="737"/>
        <end position="782"/>
    </location>
</feature>
<evidence type="ECO:0000256" key="5">
    <source>
        <dbReference type="ARBA" id="ARBA00022679"/>
    </source>
</evidence>
<dbReference type="InterPro" id="IPR050321">
    <property type="entry name" value="Glycosyltr_2/OpgH_subfam"/>
</dbReference>
<dbReference type="Gene3D" id="3.90.550.10">
    <property type="entry name" value="Spore Coat Polysaccharide Biosynthesis Protein SpsA, Chain A"/>
    <property type="match status" value="1"/>
</dbReference>
<feature type="transmembrane region" description="Helical" evidence="11">
    <location>
        <begin position="524"/>
        <end position="545"/>
    </location>
</feature>
<feature type="transmembrane region" description="Helical" evidence="11">
    <location>
        <begin position="38"/>
        <end position="55"/>
    </location>
</feature>
<keyword evidence="6 11" id="KW-0812">Transmembrane</keyword>